<dbReference type="GO" id="GO:0006509">
    <property type="term" value="P:membrane protein ectodomain proteolysis"/>
    <property type="evidence" value="ECO:0007669"/>
    <property type="project" value="TreeGrafter"/>
</dbReference>
<dbReference type="Proteomes" id="UP001054837">
    <property type="component" value="Unassembled WGS sequence"/>
</dbReference>
<evidence type="ECO:0000256" key="6">
    <source>
        <dbReference type="ARBA" id="ARBA00022685"/>
    </source>
</evidence>
<keyword evidence="7" id="KW-0812">Transmembrane</keyword>
<keyword evidence="10" id="KW-0378">Hydrolase</keyword>
<comment type="catalytic activity">
    <reaction evidence="1">
        <text>Endopeptidase of broad specificity.</text>
        <dbReference type="EC" id="3.4.24.81"/>
    </reaction>
</comment>
<evidence type="ECO:0000259" key="21">
    <source>
        <dbReference type="PROSITE" id="PS50215"/>
    </source>
</evidence>
<keyword evidence="15" id="KW-0865">Zymogen</keyword>
<keyword evidence="8 18" id="KW-0479">Metal-binding</keyword>
<comment type="subcellular location">
    <subcellularLocation>
        <location evidence="3">Membrane</location>
        <topology evidence="3">Single-pass type I membrane protein</topology>
    </subcellularLocation>
</comment>
<dbReference type="CDD" id="cd04270">
    <property type="entry name" value="ZnMc_TACE_like"/>
    <property type="match status" value="1"/>
</dbReference>
<evidence type="ECO:0000256" key="16">
    <source>
        <dbReference type="ARBA" id="ARBA00023157"/>
    </source>
</evidence>
<evidence type="ECO:0000256" key="14">
    <source>
        <dbReference type="ARBA" id="ARBA00023136"/>
    </source>
</evidence>
<feature type="binding site" evidence="18">
    <location>
        <position position="467"/>
    </location>
    <ligand>
        <name>Zn(2+)</name>
        <dbReference type="ChEBI" id="CHEBI:29105"/>
        <note>catalytic</note>
    </ligand>
</feature>
<dbReference type="SMART" id="SM00050">
    <property type="entry name" value="DISIN"/>
    <property type="match status" value="1"/>
</dbReference>
<dbReference type="EC" id="3.4.24.81" evidence="4"/>
<evidence type="ECO:0000256" key="8">
    <source>
        <dbReference type="ARBA" id="ARBA00022723"/>
    </source>
</evidence>
<keyword evidence="14" id="KW-0472">Membrane</keyword>
<dbReference type="SUPFAM" id="SSF55486">
    <property type="entry name" value="Metalloproteases ('zincins'), catalytic domain"/>
    <property type="match status" value="1"/>
</dbReference>
<feature type="domain" description="Disintegrin" evidence="20">
    <location>
        <begin position="539"/>
        <end position="629"/>
    </location>
</feature>
<feature type="binding site" evidence="18">
    <location>
        <position position="471"/>
    </location>
    <ligand>
        <name>Zn(2+)</name>
        <dbReference type="ChEBI" id="CHEBI:29105"/>
        <note>catalytic</note>
    </ligand>
</feature>
<protein>
    <recommendedName>
        <fullName evidence="4">ADAM10 endopeptidase</fullName>
        <ecNumber evidence="4">3.4.24.81</ecNumber>
    </recommendedName>
</protein>
<evidence type="ECO:0000256" key="4">
    <source>
        <dbReference type="ARBA" id="ARBA00012332"/>
    </source>
</evidence>
<evidence type="ECO:0000259" key="20">
    <source>
        <dbReference type="PROSITE" id="PS50214"/>
    </source>
</evidence>
<dbReference type="GO" id="GO:0004222">
    <property type="term" value="F:metalloendopeptidase activity"/>
    <property type="evidence" value="ECO:0007669"/>
    <property type="project" value="InterPro"/>
</dbReference>
<evidence type="ECO:0000256" key="19">
    <source>
        <dbReference type="SAM" id="MobiDB-lite"/>
    </source>
</evidence>
<evidence type="ECO:0000256" key="5">
    <source>
        <dbReference type="ARBA" id="ARBA00022670"/>
    </source>
</evidence>
<feature type="region of interest" description="Disordered" evidence="19">
    <location>
        <begin position="101"/>
        <end position="145"/>
    </location>
</feature>
<comment type="caution">
    <text evidence="22">The sequence shown here is derived from an EMBL/GenBank/DDBJ whole genome shotgun (WGS) entry which is preliminary data.</text>
</comment>
<dbReference type="InterPro" id="IPR001762">
    <property type="entry name" value="Disintegrin_dom"/>
</dbReference>
<dbReference type="Gene3D" id="3.40.390.10">
    <property type="entry name" value="Collagenase (Catalytic Domain)"/>
    <property type="match status" value="1"/>
</dbReference>
<dbReference type="PROSITE" id="PS50214">
    <property type="entry name" value="DISINTEGRIN_2"/>
    <property type="match status" value="1"/>
</dbReference>
<keyword evidence="17" id="KW-0325">Glycoprotein</keyword>
<evidence type="ECO:0000256" key="7">
    <source>
        <dbReference type="ARBA" id="ARBA00022692"/>
    </source>
</evidence>
<dbReference type="Gene3D" id="4.10.70.10">
    <property type="entry name" value="Disintegrin domain"/>
    <property type="match status" value="1"/>
</dbReference>
<dbReference type="PROSITE" id="PS50215">
    <property type="entry name" value="ADAM_MEPRO"/>
    <property type="match status" value="1"/>
</dbReference>
<evidence type="ECO:0000313" key="22">
    <source>
        <dbReference type="EMBL" id="GIY65492.1"/>
    </source>
</evidence>
<evidence type="ECO:0000256" key="2">
    <source>
        <dbReference type="ARBA" id="ARBA00001947"/>
    </source>
</evidence>
<dbReference type="InterPro" id="IPR034025">
    <property type="entry name" value="ADAM10_ADAM17"/>
</dbReference>
<dbReference type="GO" id="GO:0046872">
    <property type="term" value="F:metal ion binding"/>
    <property type="evidence" value="ECO:0007669"/>
    <property type="project" value="UniProtKB-KW"/>
</dbReference>
<evidence type="ECO:0000256" key="15">
    <source>
        <dbReference type="ARBA" id="ARBA00023145"/>
    </source>
</evidence>
<gene>
    <name evidence="22" type="primary">ADAM10</name>
    <name evidence="22" type="ORF">CDAR_551891</name>
</gene>
<evidence type="ECO:0000256" key="9">
    <source>
        <dbReference type="ARBA" id="ARBA00022729"/>
    </source>
</evidence>
<keyword evidence="6" id="KW-0165">Cleavage on pair of basic residues</keyword>
<keyword evidence="13 22" id="KW-0482">Metalloprotease</keyword>
<keyword evidence="9" id="KW-0732">Signal</keyword>
<keyword evidence="12" id="KW-1133">Transmembrane helix</keyword>
<evidence type="ECO:0000256" key="10">
    <source>
        <dbReference type="ARBA" id="ARBA00022801"/>
    </source>
</evidence>
<dbReference type="SUPFAM" id="SSF57552">
    <property type="entry name" value="Blood coagulation inhibitor (disintegrin)"/>
    <property type="match status" value="1"/>
</dbReference>
<feature type="binding site" evidence="18">
    <location>
        <position position="477"/>
    </location>
    <ligand>
        <name>Zn(2+)</name>
        <dbReference type="ChEBI" id="CHEBI:29105"/>
        <note>catalytic</note>
    </ligand>
</feature>
<dbReference type="Pfam" id="PF21299">
    <property type="entry name" value="ADAM10_Cys-rich"/>
    <property type="match status" value="1"/>
</dbReference>
<keyword evidence="16" id="KW-1015">Disulfide bond</keyword>
<evidence type="ECO:0000256" key="12">
    <source>
        <dbReference type="ARBA" id="ARBA00022989"/>
    </source>
</evidence>
<dbReference type="InterPro" id="IPR024079">
    <property type="entry name" value="MetalloPept_cat_dom_sf"/>
</dbReference>
<organism evidence="22 23">
    <name type="scientific">Caerostris darwini</name>
    <dbReference type="NCBI Taxonomy" id="1538125"/>
    <lineage>
        <taxon>Eukaryota</taxon>
        <taxon>Metazoa</taxon>
        <taxon>Ecdysozoa</taxon>
        <taxon>Arthropoda</taxon>
        <taxon>Chelicerata</taxon>
        <taxon>Arachnida</taxon>
        <taxon>Araneae</taxon>
        <taxon>Araneomorphae</taxon>
        <taxon>Entelegynae</taxon>
        <taxon>Araneoidea</taxon>
        <taxon>Araneidae</taxon>
        <taxon>Caerostris</taxon>
    </lineage>
</organism>
<comment type="cofactor">
    <cofactor evidence="2">
        <name>Zn(2+)</name>
        <dbReference type="ChEBI" id="CHEBI:29105"/>
    </cofactor>
</comment>
<sequence>MSLCVGEENSSVQGVLLDSGLLDGTIKIGDEEYFVEPAKNYFSPLQHFHSVVYKLSDIRFPEINRTCMESVIKPSDCQYFHKKRSSKSRSYKLGEQKTFKSHQKLVNKHSRREKHKRTKTHKHYRSSKHHGTKQTKFRSSKKHHRKADDFENFEYFKNDVHDFPKYSSKFSVRSKHRFEQWFADSIPQPDSSANSENYPSSSFNENYFENRSFVDIFKLPNDRKDGSTNYFTDGTTLSETTTVRFQPEMTLEDKDDVPYWRELDALHYTEDGRTGSSEPYGVRSIQRTQWNEDRGQRHVAVDRRKSTCLLYLQADHLFYQRMGSEEACIDAMTRHVQRVNSIYRTTDFDQDGRPDNISFLIKRIKVHTRPDDPDYRFVGSYGVEKFLELFSEDDYDAFCLAYMFTYRDFEGGTLGLAWTGDLKNAGGVCEKNGHYRGSLKSLNTGIITLLNYGKHVPPVVSHVTLAHEIGHNFGSPHDPEDDLHCTPGGDHGNYIMFARATSGDKKNNNKFSPCSLRSINAVLNTKARSVKGCFTEPLDAVCGNEVVEGAEECDCGWEEDCHEPCCFPMRVNPPQDQPPCRLRPAAFCSPSQGPCCSHDCQLKYGVLCREDNGCRTASHCEYPFECTGSICMAYGLESCQCIRSYHDPLIRSCELCCKLPGDELSCKSSFEWNLPPYDVPDLYAKPGAPCDNYNGYCDVHQSCREIDPSGPLATLRNLLMSPEGVAI</sequence>
<dbReference type="PANTHER" id="PTHR45702">
    <property type="entry name" value="ADAM10/ADAM17 METALLOPEPTIDASE FAMILY MEMBER"/>
    <property type="match status" value="1"/>
</dbReference>
<dbReference type="GO" id="GO:0007219">
    <property type="term" value="P:Notch signaling pathway"/>
    <property type="evidence" value="ECO:0007669"/>
    <property type="project" value="TreeGrafter"/>
</dbReference>
<dbReference type="InterPro" id="IPR049038">
    <property type="entry name" value="ADAM10_Cys-rich"/>
</dbReference>
<dbReference type="InterPro" id="IPR001590">
    <property type="entry name" value="Peptidase_M12B"/>
</dbReference>
<keyword evidence="11 18" id="KW-0862">Zinc</keyword>
<feature type="domain" description="Peptidase M12B" evidence="21">
    <location>
        <begin position="306"/>
        <end position="524"/>
    </location>
</feature>
<proteinExistence type="predicted"/>
<evidence type="ECO:0000313" key="23">
    <source>
        <dbReference type="Proteomes" id="UP001054837"/>
    </source>
</evidence>
<feature type="active site" evidence="18">
    <location>
        <position position="468"/>
    </location>
</feature>
<evidence type="ECO:0000256" key="17">
    <source>
        <dbReference type="ARBA" id="ARBA00023180"/>
    </source>
</evidence>
<keyword evidence="5" id="KW-0645">Protease</keyword>
<dbReference type="GO" id="GO:0005886">
    <property type="term" value="C:plasma membrane"/>
    <property type="evidence" value="ECO:0007669"/>
    <property type="project" value="TreeGrafter"/>
</dbReference>
<reference evidence="22 23" key="1">
    <citation type="submission" date="2021-06" db="EMBL/GenBank/DDBJ databases">
        <title>Caerostris darwini draft genome.</title>
        <authorList>
            <person name="Kono N."/>
            <person name="Arakawa K."/>
        </authorList>
    </citation>
    <scope>NUCLEOTIDE SEQUENCE [LARGE SCALE GENOMIC DNA]</scope>
</reference>
<name>A0AAV4V5K1_9ARAC</name>
<dbReference type="AlphaFoldDB" id="A0AAV4V5K1"/>
<evidence type="ECO:0000256" key="1">
    <source>
        <dbReference type="ARBA" id="ARBA00001809"/>
    </source>
</evidence>
<dbReference type="PANTHER" id="PTHR45702:SF3">
    <property type="entry name" value="KUZBANIAN-LIKE, ISOFORM A"/>
    <property type="match status" value="1"/>
</dbReference>
<dbReference type="InterPro" id="IPR036436">
    <property type="entry name" value="Disintegrin_dom_sf"/>
</dbReference>
<keyword evidence="23" id="KW-1185">Reference proteome</keyword>
<evidence type="ECO:0000256" key="11">
    <source>
        <dbReference type="ARBA" id="ARBA00022833"/>
    </source>
</evidence>
<accession>A0AAV4V5K1</accession>
<evidence type="ECO:0000256" key="13">
    <source>
        <dbReference type="ARBA" id="ARBA00023049"/>
    </source>
</evidence>
<dbReference type="EMBL" id="BPLQ01012440">
    <property type="protein sequence ID" value="GIY65492.1"/>
    <property type="molecule type" value="Genomic_DNA"/>
</dbReference>
<evidence type="ECO:0000256" key="18">
    <source>
        <dbReference type="PROSITE-ProRule" id="PRU00276"/>
    </source>
</evidence>
<dbReference type="InterPro" id="IPR051489">
    <property type="entry name" value="ADAM_Metalloproteinase"/>
</dbReference>
<comment type="caution">
    <text evidence="18">Lacks conserved residue(s) required for the propagation of feature annotation.</text>
</comment>
<evidence type="ECO:0000256" key="3">
    <source>
        <dbReference type="ARBA" id="ARBA00004479"/>
    </source>
</evidence>
<dbReference type="Pfam" id="PF13574">
    <property type="entry name" value="Reprolysin_2"/>
    <property type="match status" value="1"/>
</dbReference>